<evidence type="ECO:0000313" key="3">
    <source>
        <dbReference type="Proteomes" id="UP001162156"/>
    </source>
</evidence>
<name>A0AAV8XAI7_9CUCU</name>
<organism evidence="2 3">
    <name type="scientific">Rhamnusium bicolor</name>
    <dbReference type="NCBI Taxonomy" id="1586634"/>
    <lineage>
        <taxon>Eukaryota</taxon>
        <taxon>Metazoa</taxon>
        <taxon>Ecdysozoa</taxon>
        <taxon>Arthropoda</taxon>
        <taxon>Hexapoda</taxon>
        <taxon>Insecta</taxon>
        <taxon>Pterygota</taxon>
        <taxon>Neoptera</taxon>
        <taxon>Endopterygota</taxon>
        <taxon>Coleoptera</taxon>
        <taxon>Polyphaga</taxon>
        <taxon>Cucujiformia</taxon>
        <taxon>Chrysomeloidea</taxon>
        <taxon>Cerambycidae</taxon>
        <taxon>Lepturinae</taxon>
        <taxon>Rhagiini</taxon>
        <taxon>Rhamnusium</taxon>
    </lineage>
</organism>
<dbReference type="EMBL" id="JANEYF010003495">
    <property type="protein sequence ID" value="KAJ8935938.1"/>
    <property type="molecule type" value="Genomic_DNA"/>
</dbReference>
<gene>
    <name evidence="2" type="ORF">NQ314_012559</name>
</gene>
<proteinExistence type="predicted"/>
<evidence type="ECO:0000313" key="2">
    <source>
        <dbReference type="EMBL" id="KAJ8935938.1"/>
    </source>
</evidence>
<keyword evidence="3" id="KW-1185">Reference proteome</keyword>
<dbReference type="AlphaFoldDB" id="A0AAV8XAI7"/>
<comment type="caution">
    <text evidence="2">The sequence shown here is derived from an EMBL/GenBank/DDBJ whole genome shotgun (WGS) entry which is preliminary data.</text>
</comment>
<evidence type="ECO:0000256" key="1">
    <source>
        <dbReference type="SAM" id="MobiDB-lite"/>
    </source>
</evidence>
<feature type="region of interest" description="Disordered" evidence="1">
    <location>
        <begin position="270"/>
        <end position="291"/>
    </location>
</feature>
<reference evidence="2" key="1">
    <citation type="journal article" date="2023" name="Insect Mol. Biol.">
        <title>Genome sequencing provides insights into the evolution of gene families encoding plant cell wall-degrading enzymes in longhorned beetles.</title>
        <authorList>
            <person name="Shin N.R."/>
            <person name="Okamura Y."/>
            <person name="Kirsch R."/>
            <person name="Pauchet Y."/>
        </authorList>
    </citation>
    <scope>NUCLEOTIDE SEQUENCE</scope>
    <source>
        <strain evidence="2">RBIC_L_NR</strain>
    </source>
</reference>
<dbReference type="Proteomes" id="UP001162156">
    <property type="component" value="Unassembled WGS sequence"/>
</dbReference>
<accession>A0AAV8XAI7</accession>
<protein>
    <submittedName>
        <fullName evidence="2">Uncharacterized protein</fullName>
    </submittedName>
</protein>
<sequence length="291" mass="32604">MSCEVLNKIGTGDCETNLLCKSDPNFAKLVASELVAEILESALDIVEDCEKEKSTKVVGDILENLANKFQEMNISEENKDLIASLSEKDECSLPLKGLGDQLKADGEIITEEASVRHPPVEKKNRLTDLVKNSKHVLAKLILNENKEAKFGPKNEKLIRVVELDSGDQPFKTRKKVLPENVPLPRNDSEEILEEPKENDVMDEIQLFGSSEKNGSQEEDDYKKRMTFPLAGGSGKTLSIGARCRTLKFPGELNAKKWNIGSKIINYIRKHHKKEDKSKEIDGVEFQPSKNE</sequence>